<evidence type="ECO:0000313" key="1">
    <source>
        <dbReference type="EMBL" id="OEL20771.1"/>
    </source>
</evidence>
<name>A0A1E5V6N0_9POAL</name>
<keyword evidence="2" id="KW-1185">Reference proteome</keyword>
<dbReference type="EMBL" id="LWDX02049713">
    <property type="protein sequence ID" value="OEL20771.1"/>
    <property type="molecule type" value="Genomic_DNA"/>
</dbReference>
<proteinExistence type="predicted"/>
<sequence length="137" mass="14463">MVAGGGEGDGERVLVPVKLLSDPSIAELLNTAGAACGDGRSVAAVSLSERAARCSCAQVCRRRRGGGGLFGFCRRRRGGVAGGTQPRARQRRRVQLVACTAPAWLVSGSQAHLSPLNLAELMHQRYFVWLYVSGEPG</sequence>
<dbReference type="Proteomes" id="UP000095767">
    <property type="component" value="Unassembled WGS sequence"/>
</dbReference>
<gene>
    <name evidence="1" type="ORF">BAE44_0018210</name>
</gene>
<reference evidence="1 2" key="1">
    <citation type="submission" date="2016-09" db="EMBL/GenBank/DDBJ databases">
        <title>The draft genome of Dichanthelium oligosanthes: A C3 panicoid grass species.</title>
        <authorList>
            <person name="Studer A.J."/>
            <person name="Schnable J.C."/>
            <person name="Brutnell T.P."/>
        </authorList>
    </citation>
    <scope>NUCLEOTIDE SEQUENCE [LARGE SCALE GENOMIC DNA]</scope>
    <source>
        <strain evidence="2">cv. Kellogg 1175</strain>
        <tissue evidence="1">Leaf</tissue>
    </source>
</reference>
<organism evidence="1 2">
    <name type="scientific">Dichanthelium oligosanthes</name>
    <dbReference type="NCBI Taxonomy" id="888268"/>
    <lineage>
        <taxon>Eukaryota</taxon>
        <taxon>Viridiplantae</taxon>
        <taxon>Streptophyta</taxon>
        <taxon>Embryophyta</taxon>
        <taxon>Tracheophyta</taxon>
        <taxon>Spermatophyta</taxon>
        <taxon>Magnoliopsida</taxon>
        <taxon>Liliopsida</taxon>
        <taxon>Poales</taxon>
        <taxon>Poaceae</taxon>
        <taxon>PACMAD clade</taxon>
        <taxon>Panicoideae</taxon>
        <taxon>Panicodae</taxon>
        <taxon>Paniceae</taxon>
        <taxon>Dichantheliinae</taxon>
        <taxon>Dichanthelium</taxon>
    </lineage>
</organism>
<evidence type="ECO:0000313" key="2">
    <source>
        <dbReference type="Proteomes" id="UP000095767"/>
    </source>
</evidence>
<comment type="caution">
    <text evidence="1">The sequence shown here is derived from an EMBL/GenBank/DDBJ whole genome shotgun (WGS) entry which is preliminary data.</text>
</comment>
<dbReference type="AlphaFoldDB" id="A0A1E5V6N0"/>
<protein>
    <submittedName>
        <fullName evidence="1">Uncharacterized protein</fullName>
    </submittedName>
</protein>
<accession>A0A1E5V6N0</accession>